<feature type="transmembrane region" description="Helical" evidence="12">
    <location>
        <begin position="78"/>
        <end position="102"/>
    </location>
</feature>
<keyword evidence="2" id="KW-0813">Transport</keyword>
<dbReference type="Proteomes" id="UP000324595">
    <property type="component" value="Unassembled WGS sequence"/>
</dbReference>
<evidence type="ECO:0000256" key="10">
    <source>
        <dbReference type="ARBA" id="ARBA00023303"/>
    </source>
</evidence>
<feature type="transmembrane region" description="Helical" evidence="12">
    <location>
        <begin position="20"/>
        <end position="40"/>
    </location>
</feature>
<evidence type="ECO:0000256" key="1">
    <source>
        <dbReference type="ARBA" id="ARBA00004651"/>
    </source>
</evidence>
<accession>A0A5D3YNZ9</accession>
<protein>
    <submittedName>
        <fullName evidence="15">TrkA-N domain-containing protein</fullName>
    </submittedName>
</protein>
<evidence type="ECO:0000259" key="13">
    <source>
        <dbReference type="Pfam" id="PF07885"/>
    </source>
</evidence>
<dbReference type="EMBL" id="VNHY01000001">
    <property type="protein sequence ID" value="TYP95422.1"/>
    <property type="molecule type" value="Genomic_DNA"/>
</dbReference>
<dbReference type="PRINTS" id="PR00169">
    <property type="entry name" value="KCHANNEL"/>
</dbReference>
<keyword evidence="9 12" id="KW-0472">Membrane</keyword>
<evidence type="ECO:0000256" key="5">
    <source>
        <dbReference type="ARBA" id="ARBA00022826"/>
    </source>
</evidence>
<evidence type="ECO:0000256" key="3">
    <source>
        <dbReference type="ARBA" id="ARBA00022538"/>
    </source>
</evidence>
<comment type="subcellular location">
    <subcellularLocation>
        <location evidence="1">Cell membrane</location>
        <topology evidence="1">Multi-pass membrane protein</topology>
    </subcellularLocation>
</comment>
<evidence type="ECO:0000256" key="9">
    <source>
        <dbReference type="ARBA" id="ARBA00023136"/>
    </source>
</evidence>
<gene>
    <name evidence="15" type="ORF">LX73_0725</name>
</gene>
<keyword evidence="5" id="KW-0631">Potassium channel</keyword>
<comment type="caution">
    <text evidence="15">The sequence shown here is derived from an EMBL/GenBank/DDBJ whole genome shotgun (WGS) entry which is preliminary data.</text>
</comment>
<evidence type="ECO:0000313" key="16">
    <source>
        <dbReference type="Proteomes" id="UP000324595"/>
    </source>
</evidence>
<dbReference type="Gene3D" id="1.10.287.70">
    <property type="match status" value="1"/>
</dbReference>
<dbReference type="InterPro" id="IPR036291">
    <property type="entry name" value="NAD(P)-bd_dom_sf"/>
</dbReference>
<evidence type="ECO:0000259" key="14">
    <source>
        <dbReference type="Pfam" id="PF22614"/>
    </source>
</evidence>
<dbReference type="Gene3D" id="3.40.50.720">
    <property type="entry name" value="NAD(P)-binding Rossmann-like Domain"/>
    <property type="match status" value="1"/>
</dbReference>
<keyword evidence="16" id="KW-1185">Reference proteome</keyword>
<dbReference type="RefSeq" id="WP_148898091.1">
    <property type="nucleotide sequence ID" value="NZ_VNHY01000001.1"/>
</dbReference>
<dbReference type="Pfam" id="PF07885">
    <property type="entry name" value="Ion_trans_2"/>
    <property type="match status" value="1"/>
</dbReference>
<sequence length="264" mass="30098">MFSSHSDQPSSMTHLKKQVLFLVSLLSASFILTTTLFWIYEQHQAQITSFIDVAWWWFVTSATVGYGDLVPYSTAGRIAGVIAIVIGLFGYTHIIGLILQFIQHKFEEEERGRGSVDFQDHIVICEYTAFADELIQEIKEDRLFQDREIVIVGSLVNRTPYAEHSFIYGEPISPAVLQRSNISQAGAIFVFSNNRFSDPDTKTLHVVSRIKKLNQHAPLYVELHNPDHPLLDKLDGEITVMKSSDMLHNAIKHQFIDVNQYLED</sequence>
<keyword evidence="3" id="KW-0633">Potassium transport</keyword>
<evidence type="ECO:0000256" key="12">
    <source>
        <dbReference type="SAM" id="Phobius"/>
    </source>
</evidence>
<keyword evidence="10" id="KW-0407">Ion channel</keyword>
<reference evidence="15 16" key="1">
    <citation type="submission" date="2019-07" db="EMBL/GenBank/DDBJ databases">
        <title>Genomic Encyclopedia of Archaeal and Bacterial Type Strains, Phase II (KMG-II): from individual species to whole genera.</title>
        <authorList>
            <person name="Goeker M."/>
        </authorList>
    </citation>
    <scope>NUCLEOTIDE SEQUENCE [LARGE SCALE GENOMIC DNA]</scope>
    <source>
        <strain evidence="15 16">DSM 21935</strain>
    </source>
</reference>
<feature type="domain" description="RCK N-terminal" evidence="14">
    <location>
        <begin position="118"/>
        <end position="221"/>
    </location>
</feature>
<feature type="transmembrane region" description="Helical" evidence="12">
    <location>
        <begin position="47"/>
        <end position="66"/>
    </location>
</feature>
<dbReference type="AlphaFoldDB" id="A0A5D3YNZ9"/>
<evidence type="ECO:0000256" key="2">
    <source>
        <dbReference type="ARBA" id="ARBA00022448"/>
    </source>
</evidence>
<keyword evidence="7 12" id="KW-1133">Transmembrane helix</keyword>
<dbReference type="SUPFAM" id="SSF51735">
    <property type="entry name" value="NAD(P)-binding Rossmann-fold domains"/>
    <property type="match status" value="1"/>
</dbReference>
<dbReference type="OrthoDB" id="9799090at2"/>
<keyword evidence="8" id="KW-0406">Ion transport</keyword>
<proteinExistence type="predicted"/>
<dbReference type="GO" id="GO:0005886">
    <property type="term" value="C:plasma membrane"/>
    <property type="evidence" value="ECO:0007669"/>
    <property type="project" value="UniProtKB-SubCell"/>
</dbReference>
<evidence type="ECO:0000256" key="8">
    <source>
        <dbReference type="ARBA" id="ARBA00023065"/>
    </source>
</evidence>
<organism evidence="15 16">
    <name type="scientific">Fodinibius salinus</name>
    <dbReference type="NCBI Taxonomy" id="860790"/>
    <lineage>
        <taxon>Bacteria</taxon>
        <taxon>Pseudomonadati</taxon>
        <taxon>Balneolota</taxon>
        <taxon>Balneolia</taxon>
        <taxon>Balneolales</taxon>
        <taxon>Balneolaceae</taxon>
        <taxon>Fodinibius</taxon>
    </lineage>
</organism>
<dbReference type="InterPro" id="IPR047871">
    <property type="entry name" value="K_chnl_Slo-like"/>
</dbReference>
<evidence type="ECO:0000256" key="4">
    <source>
        <dbReference type="ARBA" id="ARBA00022692"/>
    </source>
</evidence>
<evidence type="ECO:0000256" key="11">
    <source>
        <dbReference type="ARBA" id="ARBA00034430"/>
    </source>
</evidence>
<dbReference type="InterPro" id="IPR013099">
    <property type="entry name" value="K_chnl_dom"/>
</dbReference>
<evidence type="ECO:0000313" key="15">
    <source>
        <dbReference type="EMBL" id="TYP95422.1"/>
    </source>
</evidence>
<comment type="catalytic activity">
    <reaction evidence="11">
        <text>K(+)(in) = K(+)(out)</text>
        <dbReference type="Rhea" id="RHEA:29463"/>
        <dbReference type="ChEBI" id="CHEBI:29103"/>
    </reaction>
</comment>
<dbReference type="SUPFAM" id="SSF81324">
    <property type="entry name" value="Voltage-gated potassium channels"/>
    <property type="match status" value="1"/>
</dbReference>
<keyword evidence="4 12" id="KW-0812">Transmembrane</keyword>
<dbReference type="PANTHER" id="PTHR10027">
    <property type="entry name" value="CALCIUM-ACTIVATED POTASSIUM CHANNEL ALPHA CHAIN"/>
    <property type="match status" value="1"/>
</dbReference>
<evidence type="ECO:0000256" key="6">
    <source>
        <dbReference type="ARBA" id="ARBA00022958"/>
    </source>
</evidence>
<name>A0A5D3YNZ9_9BACT</name>
<dbReference type="GO" id="GO:0005267">
    <property type="term" value="F:potassium channel activity"/>
    <property type="evidence" value="ECO:0007669"/>
    <property type="project" value="UniProtKB-KW"/>
</dbReference>
<evidence type="ECO:0000256" key="7">
    <source>
        <dbReference type="ARBA" id="ARBA00022989"/>
    </source>
</evidence>
<keyword evidence="6" id="KW-0630">Potassium</keyword>
<feature type="domain" description="Potassium channel" evidence="13">
    <location>
        <begin position="29"/>
        <end position="103"/>
    </location>
</feature>
<dbReference type="InterPro" id="IPR003148">
    <property type="entry name" value="RCK_N"/>
</dbReference>
<dbReference type="Pfam" id="PF22614">
    <property type="entry name" value="Slo-like_RCK"/>
    <property type="match status" value="1"/>
</dbReference>
<dbReference type="PANTHER" id="PTHR10027:SF10">
    <property type="entry name" value="SLOWPOKE 2, ISOFORM D"/>
    <property type="match status" value="1"/>
</dbReference>